<dbReference type="Proteomes" id="UP001527090">
    <property type="component" value="Unassembled WGS sequence"/>
</dbReference>
<dbReference type="PANTHER" id="PTHR43649">
    <property type="entry name" value="ARABINOSE-BINDING PROTEIN-RELATED"/>
    <property type="match status" value="1"/>
</dbReference>
<dbReference type="PROSITE" id="PS51257">
    <property type="entry name" value="PROKAR_LIPOPROTEIN"/>
    <property type="match status" value="1"/>
</dbReference>
<evidence type="ECO:0000256" key="1">
    <source>
        <dbReference type="ARBA" id="ARBA00022729"/>
    </source>
</evidence>
<dbReference type="PANTHER" id="PTHR43649:SF33">
    <property type="entry name" value="POLYGALACTURONAN_RHAMNOGALACTURONAN-BINDING PROTEIN YTCQ"/>
    <property type="match status" value="1"/>
</dbReference>
<sequence>MKRMRNMLLALTLILSLVATACTSKTAETSQPTTDKPAENTTAEKPAEKPENTVIEASTVRAKDPYLKFDAGETYDKNAVYDAYEKDVGVKITNKWIVDGVVSGPQFQEKLKMAIATDDLPDFFPATPAQLQQLIEADMIQDLTEIYDKYATDETKEFLMRDGGLQMKSGTFDGKLMGIPESGTAFTPQFVWVRTDWLKQLNLPEPKTLQDLIKIMETFTAKDPGGTGKSYGLALNKEFYEPTGALGLTGFMNGYHAYLNQWIDDGKGGLMFSDIQPEMKEALRSLQDMFKKGLIDPEFAVKDMMKESEMIFNNQIGVLYGPEWTPAHLAQGAVKDGKVVQEWKPFRLLSIDGTEASTQIELGTEKYNVVSKKAKNPEAMVKLLNQWIAIDSHPTEEQKVYEYGKSMKESGNNYWQLSPVMAFNQASDNGSVLPKAIETKDESLLKTKDQKTRYARAMKYVNGEDISMWWEMLISGPNGAVSNVPYMKEHNLFHRNKFYGAPTPTMVEKRELLKRKRDELFIKIIMNQVPIDEFDKFVEDWKKLGGDDMTKEVNEWYASNK</sequence>
<reference evidence="4 5" key="1">
    <citation type="submission" date="2022-05" db="EMBL/GenBank/DDBJ databases">
        <title>Genome Sequencing of Bee-Associated Microbes.</title>
        <authorList>
            <person name="Dunlap C."/>
        </authorList>
    </citation>
    <scope>NUCLEOTIDE SEQUENCE [LARGE SCALE GENOMIC DNA]</scope>
    <source>
        <strain evidence="4 5">NRRL NRS-750</strain>
    </source>
</reference>
<comment type="caution">
    <text evidence="4">The sequence shown here is derived from an EMBL/GenBank/DDBJ whole genome shotgun (WGS) entry which is preliminary data.</text>
</comment>
<evidence type="ECO:0000313" key="4">
    <source>
        <dbReference type="EMBL" id="MCY9529431.1"/>
    </source>
</evidence>
<gene>
    <name evidence="4" type="ORF">M5X04_08810</name>
</gene>
<feature type="region of interest" description="Disordered" evidence="2">
    <location>
        <begin position="25"/>
        <end position="56"/>
    </location>
</feature>
<evidence type="ECO:0000313" key="5">
    <source>
        <dbReference type="Proteomes" id="UP001527090"/>
    </source>
</evidence>
<keyword evidence="5" id="KW-1185">Reference proteome</keyword>
<feature type="signal peptide" evidence="3">
    <location>
        <begin position="1"/>
        <end position="21"/>
    </location>
</feature>
<name>A0ABT4EAP9_PAEAL</name>
<evidence type="ECO:0000256" key="3">
    <source>
        <dbReference type="SAM" id="SignalP"/>
    </source>
</evidence>
<feature type="chain" id="PRO_5047097855" evidence="3">
    <location>
        <begin position="22"/>
        <end position="561"/>
    </location>
</feature>
<dbReference type="SUPFAM" id="SSF53850">
    <property type="entry name" value="Periplasmic binding protein-like II"/>
    <property type="match status" value="1"/>
</dbReference>
<proteinExistence type="predicted"/>
<protein>
    <submittedName>
        <fullName evidence="4">Extracellular solute-binding protein</fullName>
    </submittedName>
</protein>
<dbReference type="InterPro" id="IPR050490">
    <property type="entry name" value="Bact_solute-bd_prot1"/>
</dbReference>
<organism evidence="4 5">
    <name type="scientific">Paenibacillus alvei</name>
    <name type="common">Bacillus alvei</name>
    <dbReference type="NCBI Taxonomy" id="44250"/>
    <lineage>
        <taxon>Bacteria</taxon>
        <taxon>Bacillati</taxon>
        <taxon>Bacillota</taxon>
        <taxon>Bacilli</taxon>
        <taxon>Bacillales</taxon>
        <taxon>Paenibacillaceae</taxon>
        <taxon>Paenibacillus</taxon>
    </lineage>
</organism>
<dbReference type="Gene3D" id="3.40.190.10">
    <property type="entry name" value="Periplasmic binding protein-like II"/>
    <property type="match status" value="3"/>
</dbReference>
<feature type="compositionally biased region" description="Polar residues" evidence="2">
    <location>
        <begin position="25"/>
        <end position="43"/>
    </location>
</feature>
<accession>A0ABT4EAP9</accession>
<evidence type="ECO:0000256" key="2">
    <source>
        <dbReference type="SAM" id="MobiDB-lite"/>
    </source>
</evidence>
<dbReference type="EMBL" id="JAMDLY010000009">
    <property type="protein sequence ID" value="MCY9529431.1"/>
    <property type="molecule type" value="Genomic_DNA"/>
</dbReference>
<keyword evidence="1 3" id="KW-0732">Signal</keyword>